<evidence type="ECO:0000313" key="1">
    <source>
        <dbReference type="EMBL" id="SMF71069.1"/>
    </source>
</evidence>
<gene>
    <name evidence="1" type="ORF">SAMN06296036_12620</name>
</gene>
<dbReference type="EMBL" id="FWZT01000026">
    <property type="protein sequence ID" value="SMF71069.1"/>
    <property type="molecule type" value="Genomic_DNA"/>
</dbReference>
<dbReference type="STRING" id="1513793.SAMN06296036_12620"/>
<organism evidence="1 2">
    <name type="scientific">Pseudobacteriovorax antillogorgiicola</name>
    <dbReference type="NCBI Taxonomy" id="1513793"/>
    <lineage>
        <taxon>Bacteria</taxon>
        <taxon>Pseudomonadati</taxon>
        <taxon>Bdellovibrionota</taxon>
        <taxon>Oligoflexia</taxon>
        <taxon>Oligoflexales</taxon>
        <taxon>Pseudobacteriovoracaceae</taxon>
        <taxon>Pseudobacteriovorax</taxon>
    </lineage>
</organism>
<accession>A0A1Y6CKG5</accession>
<proteinExistence type="predicted"/>
<dbReference type="AlphaFoldDB" id="A0A1Y6CKG5"/>
<dbReference type="Pfam" id="PF14273">
    <property type="entry name" value="DUF4360"/>
    <property type="match status" value="1"/>
</dbReference>
<dbReference type="Proteomes" id="UP000192907">
    <property type="component" value="Unassembled WGS sequence"/>
</dbReference>
<sequence length="185" mass="20171">MKIQCLIALGLFYQSQAFSQVSLGQDIRFGGTGCTSENAEVSLDQHSETVTVKVKLDAFSVKAEGMYQANTCNLVVPIINPDQKTLSINSIRVIGDASIAKKDAVAGLVQKAFFDLNQSLFFQNEIHAPYNGPFKFTSEFAPSKSAICQDKLLLNLDSILFSERNTTAIGVKEIIANLKLENQGC</sequence>
<dbReference type="RefSeq" id="WP_132324309.1">
    <property type="nucleotide sequence ID" value="NZ_FWZT01000026.1"/>
</dbReference>
<evidence type="ECO:0000313" key="2">
    <source>
        <dbReference type="Proteomes" id="UP000192907"/>
    </source>
</evidence>
<keyword evidence="2" id="KW-1185">Reference proteome</keyword>
<reference evidence="2" key="1">
    <citation type="submission" date="2017-04" db="EMBL/GenBank/DDBJ databases">
        <authorList>
            <person name="Varghese N."/>
            <person name="Submissions S."/>
        </authorList>
    </citation>
    <scope>NUCLEOTIDE SEQUENCE [LARGE SCALE GENOMIC DNA]</scope>
    <source>
        <strain evidence="2">RKEM611</strain>
    </source>
</reference>
<dbReference type="InterPro" id="IPR025649">
    <property type="entry name" value="DUF4360"/>
</dbReference>
<protein>
    <submittedName>
        <fullName evidence="1">Uncharacterized protein</fullName>
    </submittedName>
</protein>
<name>A0A1Y6CKG5_9BACT</name>